<sequence length="269" mass="30242">MVDMKQRILTGVLAAIVFLFLVIVGKLPFTVLIYVMGSVALFELLRMKKLKLVSLPGVIGLLLLWLFLLPSQYSFLEANGISKMEIALFAVLLLLIYTVLVKNTFTFDEVGFITLAAIYIGMCFHYFIEIRNLDQYGLTYIFYACVVIWSTDSGAYFVGKSLGKRKLWPEISPNKTVEGFAGGIVIALILATIFQFVAHLPIPYIYLLLITLFLSVFGQLGDLVESALKRHYDVKDSGKILPGHGGILDRFDSFLFVMPFLYFLLALFS</sequence>
<evidence type="ECO:0000256" key="4">
    <source>
        <dbReference type="ARBA" id="ARBA00005189"/>
    </source>
</evidence>
<organism evidence="20 21">
    <name type="scientific">Bacillus tequilensis</name>
    <dbReference type="NCBI Taxonomy" id="227866"/>
    <lineage>
        <taxon>Bacteria</taxon>
        <taxon>Bacillati</taxon>
        <taxon>Bacillota</taxon>
        <taxon>Bacilli</taxon>
        <taxon>Bacillales</taxon>
        <taxon>Bacillaceae</taxon>
        <taxon>Bacillus</taxon>
    </lineage>
</organism>
<evidence type="ECO:0000256" key="18">
    <source>
        <dbReference type="RuleBase" id="RU003938"/>
    </source>
</evidence>
<dbReference type="GO" id="GO:0005886">
    <property type="term" value="C:plasma membrane"/>
    <property type="evidence" value="ECO:0007669"/>
    <property type="project" value="UniProtKB-SubCell"/>
</dbReference>
<evidence type="ECO:0000256" key="9">
    <source>
        <dbReference type="ARBA" id="ARBA00022516"/>
    </source>
</evidence>
<evidence type="ECO:0000256" key="3">
    <source>
        <dbReference type="ARBA" id="ARBA00005119"/>
    </source>
</evidence>
<evidence type="ECO:0000256" key="10">
    <source>
        <dbReference type="ARBA" id="ARBA00022679"/>
    </source>
</evidence>
<feature type="transmembrane region" description="Helical" evidence="19">
    <location>
        <begin position="179"/>
        <end position="198"/>
    </location>
</feature>
<dbReference type="InterPro" id="IPR000374">
    <property type="entry name" value="PC_trans"/>
</dbReference>
<evidence type="ECO:0000256" key="11">
    <source>
        <dbReference type="ARBA" id="ARBA00022692"/>
    </source>
</evidence>
<evidence type="ECO:0000256" key="15">
    <source>
        <dbReference type="ARBA" id="ARBA00023136"/>
    </source>
</evidence>
<feature type="transmembrane region" description="Helical" evidence="19">
    <location>
        <begin position="247"/>
        <end position="268"/>
    </location>
</feature>
<evidence type="ECO:0000313" key="20">
    <source>
        <dbReference type="EMBL" id="QIW79866.1"/>
    </source>
</evidence>
<evidence type="ECO:0000256" key="8">
    <source>
        <dbReference type="ARBA" id="ARBA00022475"/>
    </source>
</evidence>
<dbReference type="Proteomes" id="UP000501914">
    <property type="component" value="Chromosome"/>
</dbReference>
<evidence type="ECO:0000256" key="7">
    <source>
        <dbReference type="ARBA" id="ARBA00019373"/>
    </source>
</evidence>
<feature type="transmembrane region" description="Helical" evidence="19">
    <location>
        <begin position="52"/>
        <end position="69"/>
    </location>
</feature>
<evidence type="ECO:0000256" key="14">
    <source>
        <dbReference type="ARBA" id="ARBA00023098"/>
    </source>
</evidence>
<evidence type="ECO:0000256" key="1">
    <source>
        <dbReference type="ARBA" id="ARBA00001698"/>
    </source>
</evidence>
<keyword evidence="8" id="KW-1003">Cell membrane</keyword>
<feature type="transmembrane region" description="Helical" evidence="19">
    <location>
        <begin position="81"/>
        <end position="101"/>
    </location>
</feature>
<proteinExistence type="inferred from homology"/>
<evidence type="ECO:0000256" key="5">
    <source>
        <dbReference type="ARBA" id="ARBA00010185"/>
    </source>
</evidence>
<comment type="pathway">
    <text evidence="3 18">Phospholipid metabolism; CDP-diacylglycerol biosynthesis; CDP-diacylglycerol from sn-glycerol 3-phosphate: step 3/3.</text>
</comment>
<feature type="transmembrane region" description="Helical" evidence="19">
    <location>
        <begin position="140"/>
        <end position="158"/>
    </location>
</feature>
<keyword evidence="13 19" id="KW-1133">Transmembrane helix</keyword>
<evidence type="ECO:0000256" key="12">
    <source>
        <dbReference type="ARBA" id="ARBA00022695"/>
    </source>
</evidence>
<keyword evidence="17" id="KW-1208">Phospholipid metabolism</keyword>
<dbReference type="PANTHER" id="PTHR46382">
    <property type="entry name" value="PHOSPHATIDATE CYTIDYLYLTRANSFERASE"/>
    <property type="match status" value="1"/>
</dbReference>
<keyword evidence="15 19" id="KW-0472">Membrane</keyword>
<comment type="catalytic activity">
    <reaction evidence="1 18">
        <text>a 1,2-diacyl-sn-glycero-3-phosphate + CTP + H(+) = a CDP-1,2-diacyl-sn-glycerol + diphosphate</text>
        <dbReference type="Rhea" id="RHEA:16229"/>
        <dbReference type="ChEBI" id="CHEBI:15378"/>
        <dbReference type="ChEBI" id="CHEBI:33019"/>
        <dbReference type="ChEBI" id="CHEBI:37563"/>
        <dbReference type="ChEBI" id="CHEBI:58332"/>
        <dbReference type="ChEBI" id="CHEBI:58608"/>
        <dbReference type="EC" id="2.7.7.41"/>
    </reaction>
</comment>
<dbReference type="PANTHER" id="PTHR46382:SF1">
    <property type="entry name" value="PHOSPHATIDATE CYTIDYLYLTRANSFERASE"/>
    <property type="match status" value="1"/>
</dbReference>
<dbReference type="GO" id="GO:0004605">
    <property type="term" value="F:phosphatidate cytidylyltransferase activity"/>
    <property type="evidence" value="ECO:0007669"/>
    <property type="project" value="UniProtKB-EC"/>
</dbReference>
<protein>
    <recommendedName>
        <fullName evidence="7 18">Phosphatidate cytidylyltransferase</fullName>
        <ecNumber evidence="6 18">2.7.7.41</ecNumber>
    </recommendedName>
</protein>
<keyword evidence="12 18" id="KW-0548">Nucleotidyltransferase</keyword>
<dbReference type="AlphaFoldDB" id="A0A6H0WKI6"/>
<keyword evidence="9" id="KW-0444">Lipid biosynthesis</keyword>
<feature type="transmembrane region" description="Helical" evidence="19">
    <location>
        <begin position="204"/>
        <end position="226"/>
    </location>
</feature>
<name>A0A6H0WKI6_9BACI</name>
<keyword evidence="14" id="KW-0443">Lipid metabolism</keyword>
<dbReference type="KEGG" id="bteq:G4P54_08630"/>
<dbReference type="EC" id="2.7.7.41" evidence="6 18"/>
<keyword evidence="10 18" id="KW-0808">Transferase</keyword>
<evidence type="ECO:0000256" key="13">
    <source>
        <dbReference type="ARBA" id="ARBA00022989"/>
    </source>
</evidence>
<reference evidence="20 21" key="1">
    <citation type="submission" date="2020-02" db="EMBL/GenBank/DDBJ databases">
        <title>Genome sequencing, annotation and comparative genomic analysis of Bacillus tequilensis EA-CB0015, an effective biological control agent against Pseudocercospora fijiensis in banana plants.</title>
        <authorList>
            <person name="Cuellar-Gaviria T.Z."/>
            <person name="Ju K.-S."/>
            <person name="Villegas-Escobar V."/>
        </authorList>
    </citation>
    <scope>NUCLEOTIDE SEQUENCE [LARGE SCALE GENOMIC DNA]</scope>
    <source>
        <strain evidence="20 21">EA-CB0015</strain>
    </source>
</reference>
<accession>A0A6H0WKI6</accession>
<gene>
    <name evidence="20" type="ORF">G4P54_08630</name>
</gene>
<keyword evidence="16" id="KW-0594">Phospholipid biosynthesis</keyword>
<comment type="similarity">
    <text evidence="5 18">Belongs to the CDS family.</text>
</comment>
<evidence type="ECO:0000256" key="16">
    <source>
        <dbReference type="ARBA" id="ARBA00023209"/>
    </source>
</evidence>
<evidence type="ECO:0000256" key="17">
    <source>
        <dbReference type="ARBA" id="ARBA00023264"/>
    </source>
</evidence>
<evidence type="ECO:0000313" key="21">
    <source>
        <dbReference type="Proteomes" id="UP000501914"/>
    </source>
</evidence>
<dbReference type="EMBL" id="CP048852">
    <property type="protein sequence ID" value="QIW79866.1"/>
    <property type="molecule type" value="Genomic_DNA"/>
</dbReference>
<feature type="transmembrane region" description="Helical" evidence="19">
    <location>
        <begin position="110"/>
        <end position="128"/>
    </location>
</feature>
<dbReference type="GO" id="GO:0016024">
    <property type="term" value="P:CDP-diacylglycerol biosynthetic process"/>
    <property type="evidence" value="ECO:0007669"/>
    <property type="project" value="UniProtKB-UniPathway"/>
</dbReference>
<keyword evidence="11 18" id="KW-0812">Transmembrane</keyword>
<keyword evidence="21" id="KW-1185">Reference proteome</keyword>
<dbReference type="PROSITE" id="PS01315">
    <property type="entry name" value="CDS"/>
    <property type="match status" value="1"/>
</dbReference>
<dbReference type="RefSeq" id="WP_167872370.1">
    <property type="nucleotide sequence ID" value="NZ_CP048852.1"/>
</dbReference>
<comment type="subcellular location">
    <subcellularLocation>
        <location evidence="2">Cell membrane</location>
        <topology evidence="2">Multi-pass membrane protein</topology>
    </subcellularLocation>
</comment>
<evidence type="ECO:0000256" key="19">
    <source>
        <dbReference type="SAM" id="Phobius"/>
    </source>
</evidence>
<dbReference type="UniPathway" id="UPA00557">
    <property type="reaction ID" value="UER00614"/>
</dbReference>
<evidence type="ECO:0000256" key="2">
    <source>
        <dbReference type="ARBA" id="ARBA00004651"/>
    </source>
</evidence>
<comment type="pathway">
    <text evidence="4">Lipid metabolism.</text>
</comment>
<evidence type="ECO:0000256" key="6">
    <source>
        <dbReference type="ARBA" id="ARBA00012487"/>
    </source>
</evidence>
<dbReference type="Pfam" id="PF01148">
    <property type="entry name" value="CTP_transf_1"/>
    <property type="match status" value="1"/>
</dbReference>